<dbReference type="EMBL" id="DS547141">
    <property type="protein sequence ID" value="EDR01222.1"/>
    <property type="molecule type" value="Genomic_DNA"/>
</dbReference>
<dbReference type="HOGENOM" id="CLU_1042319_0_0_1"/>
<dbReference type="KEGG" id="lbc:LACBIDRAFT_312338"/>
<evidence type="ECO:0000256" key="2">
    <source>
        <dbReference type="SAM" id="MobiDB-lite"/>
    </source>
</evidence>
<accession>B0DVZ6</accession>
<feature type="region of interest" description="Disordered" evidence="2">
    <location>
        <begin position="130"/>
        <end position="157"/>
    </location>
</feature>
<keyword evidence="1" id="KW-0175">Coiled coil</keyword>
<dbReference type="RefSeq" id="XP_001888098.1">
    <property type="nucleotide sequence ID" value="XM_001888063.1"/>
</dbReference>
<dbReference type="OrthoDB" id="3255924at2759"/>
<protein>
    <submittedName>
        <fullName evidence="3">Predicted protein</fullName>
    </submittedName>
</protein>
<feature type="compositionally biased region" description="Low complexity" evidence="2">
    <location>
        <begin position="33"/>
        <end position="45"/>
    </location>
</feature>
<evidence type="ECO:0000313" key="3">
    <source>
        <dbReference type="EMBL" id="EDR01222.1"/>
    </source>
</evidence>
<dbReference type="Proteomes" id="UP000001194">
    <property type="component" value="Unassembled WGS sequence"/>
</dbReference>
<reference evidence="3 4" key="1">
    <citation type="journal article" date="2008" name="Nature">
        <title>The genome of Laccaria bicolor provides insights into mycorrhizal symbiosis.</title>
        <authorList>
            <person name="Martin F."/>
            <person name="Aerts A."/>
            <person name="Ahren D."/>
            <person name="Brun A."/>
            <person name="Danchin E.G.J."/>
            <person name="Duchaussoy F."/>
            <person name="Gibon J."/>
            <person name="Kohler A."/>
            <person name="Lindquist E."/>
            <person name="Pereda V."/>
            <person name="Salamov A."/>
            <person name="Shapiro H.J."/>
            <person name="Wuyts J."/>
            <person name="Blaudez D."/>
            <person name="Buee M."/>
            <person name="Brokstein P."/>
            <person name="Canbaeck B."/>
            <person name="Cohen D."/>
            <person name="Courty P.E."/>
            <person name="Coutinho P.M."/>
            <person name="Delaruelle C."/>
            <person name="Detter J.C."/>
            <person name="Deveau A."/>
            <person name="DiFazio S."/>
            <person name="Duplessis S."/>
            <person name="Fraissinet-Tachet L."/>
            <person name="Lucic E."/>
            <person name="Frey-Klett P."/>
            <person name="Fourrey C."/>
            <person name="Feussner I."/>
            <person name="Gay G."/>
            <person name="Grimwood J."/>
            <person name="Hoegger P.J."/>
            <person name="Jain P."/>
            <person name="Kilaru S."/>
            <person name="Labbe J."/>
            <person name="Lin Y.C."/>
            <person name="Legue V."/>
            <person name="Le Tacon F."/>
            <person name="Marmeisse R."/>
            <person name="Melayah D."/>
            <person name="Montanini B."/>
            <person name="Muratet M."/>
            <person name="Nehls U."/>
            <person name="Niculita-Hirzel H."/>
            <person name="Oudot-Le Secq M.P."/>
            <person name="Peter M."/>
            <person name="Quesneville H."/>
            <person name="Rajashekar B."/>
            <person name="Reich M."/>
            <person name="Rouhier N."/>
            <person name="Schmutz J."/>
            <person name="Yin T."/>
            <person name="Chalot M."/>
            <person name="Henrissat B."/>
            <person name="Kuees U."/>
            <person name="Lucas S."/>
            <person name="Van de Peer Y."/>
            <person name="Podila G.K."/>
            <person name="Polle A."/>
            <person name="Pukkila P.J."/>
            <person name="Richardson P.M."/>
            <person name="Rouze P."/>
            <person name="Sanders I.R."/>
            <person name="Stajich J.E."/>
            <person name="Tunlid A."/>
            <person name="Tuskan G."/>
            <person name="Grigoriev I.V."/>
        </authorList>
    </citation>
    <scope>NUCLEOTIDE SEQUENCE [LARGE SCALE GENOMIC DNA]</scope>
    <source>
        <strain evidence="4">S238N-H82 / ATCC MYA-4686</strain>
    </source>
</reference>
<feature type="coiled-coil region" evidence="1">
    <location>
        <begin position="176"/>
        <end position="212"/>
    </location>
</feature>
<evidence type="ECO:0000313" key="4">
    <source>
        <dbReference type="Proteomes" id="UP000001194"/>
    </source>
</evidence>
<sequence>MTTPFSWSNTAQITLGSCMPCLHPVFSSDSLQNTPNTNRRSNSTSGEPESYNPAVNRIPRARPDELQGLLVDSSDNERAETLSLHLNPGRGGRRKRKSKSTANGSGKPRRITLFGFDFFGRPPPIQLPDDDDADDAPLFCPHRRSSGSTPTTTLTTQTFDSDAAPLDISTIQSISVSKASEAAEAELKRLKEKEERRQRRKARKEMKRLVEAGVVGDGEEFQGFQGSGGLALLKRPSGAGAGGLSIPAIERRFWTLRIRPSSNSRGR</sequence>
<feature type="region of interest" description="Disordered" evidence="2">
    <location>
        <begin position="26"/>
        <end position="109"/>
    </location>
</feature>
<proteinExistence type="predicted"/>
<dbReference type="AlphaFoldDB" id="B0DVZ6"/>
<keyword evidence="4" id="KW-1185">Reference proteome</keyword>
<organism evidence="4">
    <name type="scientific">Laccaria bicolor (strain S238N-H82 / ATCC MYA-4686)</name>
    <name type="common">Bicoloured deceiver</name>
    <name type="synonym">Laccaria laccata var. bicolor</name>
    <dbReference type="NCBI Taxonomy" id="486041"/>
    <lineage>
        <taxon>Eukaryota</taxon>
        <taxon>Fungi</taxon>
        <taxon>Dikarya</taxon>
        <taxon>Basidiomycota</taxon>
        <taxon>Agaricomycotina</taxon>
        <taxon>Agaricomycetes</taxon>
        <taxon>Agaricomycetidae</taxon>
        <taxon>Agaricales</taxon>
        <taxon>Agaricineae</taxon>
        <taxon>Hydnangiaceae</taxon>
        <taxon>Laccaria</taxon>
    </lineage>
</organism>
<dbReference type="GeneID" id="6083770"/>
<dbReference type="InParanoid" id="B0DVZ6"/>
<evidence type="ECO:0000256" key="1">
    <source>
        <dbReference type="SAM" id="Coils"/>
    </source>
</evidence>
<name>B0DVZ6_LACBS</name>
<gene>
    <name evidence="3" type="ORF">LACBIDRAFT_312338</name>
</gene>